<feature type="compositionally biased region" description="Basic and acidic residues" evidence="1">
    <location>
        <begin position="1"/>
        <end position="14"/>
    </location>
</feature>
<keyword evidence="2" id="KW-0812">Transmembrane</keyword>
<evidence type="ECO:0000256" key="2">
    <source>
        <dbReference type="SAM" id="Phobius"/>
    </source>
</evidence>
<feature type="region of interest" description="Disordered" evidence="1">
    <location>
        <begin position="505"/>
        <end position="601"/>
    </location>
</feature>
<dbReference type="RefSeq" id="WP_307254002.1">
    <property type="nucleotide sequence ID" value="NZ_JAUSTO010000005.1"/>
</dbReference>
<dbReference type="PANTHER" id="PTHR35788">
    <property type="entry name" value="EXPORTED PROTEIN-RELATED"/>
    <property type="match status" value="1"/>
</dbReference>
<dbReference type="Pfam" id="PF04294">
    <property type="entry name" value="VanW"/>
    <property type="match status" value="1"/>
</dbReference>
<comment type="caution">
    <text evidence="3">The sequence shown here is derived from an EMBL/GenBank/DDBJ whole genome shotgun (WGS) entry which is preliminary data.</text>
</comment>
<feature type="compositionally biased region" description="Low complexity" evidence="1">
    <location>
        <begin position="529"/>
        <end position="542"/>
    </location>
</feature>
<accession>A0AAE3V9R0</accession>
<proteinExistence type="predicted"/>
<dbReference type="PANTHER" id="PTHR35788:SF1">
    <property type="entry name" value="EXPORTED PROTEIN"/>
    <property type="match status" value="1"/>
</dbReference>
<dbReference type="EMBL" id="JAUSTO010000005">
    <property type="protein sequence ID" value="MDQ0152384.1"/>
    <property type="molecule type" value="Genomic_DNA"/>
</dbReference>
<feature type="compositionally biased region" description="Polar residues" evidence="1">
    <location>
        <begin position="505"/>
        <end position="517"/>
    </location>
</feature>
<evidence type="ECO:0000313" key="3">
    <source>
        <dbReference type="EMBL" id="MDQ0152384.1"/>
    </source>
</evidence>
<keyword evidence="2" id="KW-0472">Membrane</keyword>
<feature type="transmembrane region" description="Helical" evidence="2">
    <location>
        <begin position="43"/>
        <end position="61"/>
    </location>
</feature>
<dbReference type="AlphaFoldDB" id="A0AAE3V9R0"/>
<feature type="compositionally biased region" description="Gly residues" evidence="1">
    <location>
        <begin position="578"/>
        <end position="591"/>
    </location>
</feature>
<sequence length="601" mass="63357">MSSRVGRGDRRSENRSPAAGGSYPGSGYYRRKRRKERERRKRMFVGVAVAVLVLALAVIGAKKLIRLGQSAAAQSAAAESTVEETALKTAVTINDVDITGMSRMEARKAVLQKYQWGMKAVLEQAGEGDEPYPISDLLSVKLDKILDEIYSSKAPTDSYALDAEGLDAEIAAEAAAMAERWNVQAKNGAVSGYNKETNSFSYSDSVDGRSVNQEAAAAAIRTAMQEKNYGEELRIPAEIQKAELSAAQAKEQYRVIGTFTTEATANADRNNNLKLACEAIDGTILQVGEEFSFNHTTGNRTLEKGYKPAGAYLNGKVVLEPGGGVCQISSTLYNAVIKAGLTPTERHAHTFEPSYVTPGEDAAVSYDGYSGPDMRFVNTTNSAVALRANFHDRTVTMSVIGLPVLEEGVTISLHSVKTEEYDNGGVEYVEDTTLQPGIEKQITGGSMGSRWVTNIVTKKNGEVQSDVFFHNSGYKGHSKKIARNTSGVVTEPSDAEAMTIVENTETVPEQASNSATEAETVAPGGSGDGSSVRSSAAAVNASTKSSNAGPGVEGTRPQSQTIPAPAETSAALSPQGPAGPGENSGGPGGGSSETVAPFPGN</sequence>
<gene>
    <name evidence="3" type="ORF">J2S20_001073</name>
</gene>
<evidence type="ECO:0000313" key="4">
    <source>
        <dbReference type="Proteomes" id="UP001241537"/>
    </source>
</evidence>
<feature type="compositionally biased region" description="Low complexity" evidence="1">
    <location>
        <begin position="15"/>
        <end position="28"/>
    </location>
</feature>
<keyword evidence="4" id="KW-1185">Reference proteome</keyword>
<dbReference type="InterPro" id="IPR052913">
    <property type="entry name" value="Glycopeptide_resist_protein"/>
</dbReference>
<reference evidence="3" key="1">
    <citation type="submission" date="2023-07" db="EMBL/GenBank/DDBJ databases">
        <title>Genomic Encyclopedia of Type Strains, Phase IV (KMG-IV): sequencing the most valuable type-strain genomes for metagenomic binning, comparative biology and taxonomic classification.</title>
        <authorList>
            <person name="Goeker M."/>
        </authorList>
    </citation>
    <scope>NUCLEOTIDE SEQUENCE</scope>
    <source>
        <strain evidence="3">DSM 19659</strain>
    </source>
</reference>
<dbReference type="InterPro" id="IPR007391">
    <property type="entry name" value="Vancomycin_resist_VanW"/>
</dbReference>
<dbReference type="Proteomes" id="UP001241537">
    <property type="component" value="Unassembled WGS sequence"/>
</dbReference>
<organism evidence="3 4">
    <name type="scientific">Moryella indoligenes</name>
    <dbReference type="NCBI Taxonomy" id="371674"/>
    <lineage>
        <taxon>Bacteria</taxon>
        <taxon>Bacillati</taxon>
        <taxon>Bacillota</taxon>
        <taxon>Clostridia</taxon>
        <taxon>Lachnospirales</taxon>
        <taxon>Lachnospiraceae</taxon>
        <taxon>Moryella</taxon>
    </lineage>
</organism>
<name>A0AAE3V9R0_9FIRM</name>
<protein>
    <submittedName>
        <fullName evidence="3">Vancomycin resistance protein YoaR</fullName>
    </submittedName>
</protein>
<keyword evidence="2" id="KW-1133">Transmembrane helix</keyword>
<feature type="region of interest" description="Disordered" evidence="1">
    <location>
        <begin position="1"/>
        <end position="35"/>
    </location>
</feature>
<evidence type="ECO:0000256" key="1">
    <source>
        <dbReference type="SAM" id="MobiDB-lite"/>
    </source>
</evidence>